<evidence type="ECO:0000256" key="1">
    <source>
        <dbReference type="ARBA" id="ARBA00004370"/>
    </source>
</evidence>
<keyword evidence="3" id="KW-0812">Transmembrane</keyword>
<dbReference type="FunFam" id="3.80.10.10:FF:000095">
    <property type="entry name" value="LRR receptor-like serine/threonine-protein kinase GSO1"/>
    <property type="match status" value="1"/>
</dbReference>
<keyword evidence="5" id="KW-1133">Transmembrane helix</keyword>
<gene>
    <name evidence="9" type="ORF">DBRI00130_LOCUS28535</name>
</gene>
<dbReference type="SUPFAM" id="SSF55486">
    <property type="entry name" value="Metalloproteases ('zincins'), catalytic domain"/>
    <property type="match status" value="1"/>
</dbReference>
<evidence type="ECO:0000256" key="6">
    <source>
        <dbReference type="ARBA" id="ARBA00023136"/>
    </source>
</evidence>
<dbReference type="SMART" id="SM00369">
    <property type="entry name" value="LRR_TYP"/>
    <property type="match status" value="4"/>
</dbReference>
<feature type="domain" description="Peptidase M6-like" evidence="8">
    <location>
        <begin position="162"/>
        <end position="388"/>
    </location>
</feature>
<sequence>MPPYPFRYTIDLPDGTKSPPLRMNGDARYHWEETEDGFTVIDDPDGSGYLMIAERDETTGKLCSSGIKVGEGDPQKRGIQKHINPTSEAVRAECGAFCEADEYGNPPASTMGNGSRRHRNMRQLSLEEQNNRRDLIATANKLKNLVILIRFSDHQDRNLPSESQYDELFNGSGPSASAPTGSVNDVYLQSSHGSLAIESTVYPWITLSKPEIYYADGRNGFTGKFFEAIHEALDVIDNDPTINIADFNTDYDKGDRFIDAITFLHSGYGAEFSSNDCYRRRSTDRIWSHKWAMHFGPGQWKSQDGKVKVYNYHVSPGLWGTCRSEIGRIGVIAHEMGHFLGVPDLYDGTPSGGKGIGSWGLMSNSWGFDGSQKYPPIMSAWSKVKLGWVEPKVITRSGQYAIQASYEQPDVYKVEAGYPDGEYLLIENRQAGGFDFKVPSGGLAIWHIDESADNNSGYPGQSEWPLNGRHYAVSLVQADGRYDLERGRGSGDAGDLFRDGGISLLGPSEGDVLAGPFPNTDSYQGGNIQRTGNQIFDISPSSNIMTFSFTSPLLSTDAQTDFPTNAPTPRPSPLSSETPSSTPSSIPSSGPSHLPSEVPSSVPTSMPSFGPTSLPSIPAPSLSPSTSVELQRSNDMITVLTQLSGHDSIADMTSPQRKALEWMLHHDGLQLNAASPNFVQRYSISTFYFATTNSAQDHWDKCGADALQSSCPFESLRFLSSNNECNWFGITCNANNEITRINMKENGLTGSSVPKELASLSSLEVLHLSKNDLSSTIPSEFGLLTNLKYLYLNNNNFIGTIPTSLGNLHSLTLFAVGNNKMNGTIPGELFHPTLKYLDMDDNDFHGTLPSEMFTSSINLMNIDMGGNRFEGTIPAGFGNLDKLKLLRMNSNNFIGKMPQELFLPPSLHTLNCSNNNLNESLPDELYGATSLRVLNLASNNFSGTISNKIGDLKYLQELKLQSNQLEGTIPSTIGLLSRLRSMDIKFNSLNGSMPDNVCHLKGSSSSFLELSSDCGGFLPLVACDCCSTC</sequence>
<evidence type="ECO:0000256" key="2">
    <source>
        <dbReference type="ARBA" id="ARBA00022614"/>
    </source>
</evidence>
<dbReference type="InterPro" id="IPR001611">
    <property type="entry name" value="Leu-rich_rpt"/>
</dbReference>
<feature type="compositionally biased region" description="Polar residues" evidence="7">
    <location>
        <begin position="555"/>
        <end position="565"/>
    </location>
</feature>
<comment type="subcellular location">
    <subcellularLocation>
        <location evidence="1">Membrane</location>
    </subcellularLocation>
</comment>
<name>A0A7S4VV29_9STRA</name>
<dbReference type="Pfam" id="PF05547">
    <property type="entry name" value="Peptidase_M6"/>
    <property type="match status" value="1"/>
</dbReference>
<evidence type="ECO:0000256" key="3">
    <source>
        <dbReference type="ARBA" id="ARBA00022692"/>
    </source>
</evidence>
<feature type="compositionally biased region" description="Low complexity" evidence="7">
    <location>
        <begin position="611"/>
        <end position="627"/>
    </location>
</feature>
<dbReference type="PANTHER" id="PTHR41775:SF1">
    <property type="entry name" value="PEPTIDASE M6-LIKE DOMAIN-CONTAINING PROTEIN"/>
    <property type="match status" value="1"/>
</dbReference>
<organism evidence="9">
    <name type="scientific">Ditylum brightwellii</name>
    <dbReference type="NCBI Taxonomy" id="49249"/>
    <lineage>
        <taxon>Eukaryota</taxon>
        <taxon>Sar</taxon>
        <taxon>Stramenopiles</taxon>
        <taxon>Ochrophyta</taxon>
        <taxon>Bacillariophyta</taxon>
        <taxon>Mediophyceae</taxon>
        <taxon>Lithodesmiophycidae</taxon>
        <taxon>Lithodesmiales</taxon>
        <taxon>Lithodesmiaceae</taxon>
        <taxon>Ditylum</taxon>
    </lineage>
</organism>
<accession>A0A7S4VV29</accession>
<keyword evidence="6" id="KW-0472">Membrane</keyword>
<evidence type="ECO:0000256" key="7">
    <source>
        <dbReference type="SAM" id="MobiDB-lite"/>
    </source>
</evidence>
<feature type="compositionally biased region" description="Low complexity" evidence="7">
    <location>
        <begin position="573"/>
        <end position="596"/>
    </location>
</feature>
<dbReference type="FunFam" id="3.80.10.10:FF:000129">
    <property type="entry name" value="Leucine-rich repeat receptor-like kinase"/>
    <property type="match status" value="1"/>
</dbReference>
<evidence type="ECO:0000259" key="8">
    <source>
        <dbReference type="Pfam" id="PF05547"/>
    </source>
</evidence>
<dbReference type="InterPro" id="IPR032675">
    <property type="entry name" value="LRR_dom_sf"/>
</dbReference>
<dbReference type="InterPro" id="IPR008757">
    <property type="entry name" value="Peptidase_M6-like_domain"/>
</dbReference>
<evidence type="ECO:0000256" key="5">
    <source>
        <dbReference type="ARBA" id="ARBA00022989"/>
    </source>
</evidence>
<dbReference type="AlphaFoldDB" id="A0A7S4VV29"/>
<dbReference type="InterPro" id="IPR003591">
    <property type="entry name" value="Leu-rich_rpt_typical-subtyp"/>
</dbReference>
<keyword evidence="4" id="KW-0677">Repeat</keyword>
<dbReference type="SUPFAM" id="SSF52058">
    <property type="entry name" value="L domain-like"/>
    <property type="match status" value="1"/>
</dbReference>
<dbReference type="GO" id="GO:0008233">
    <property type="term" value="F:peptidase activity"/>
    <property type="evidence" value="ECO:0007669"/>
    <property type="project" value="InterPro"/>
</dbReference>
<feature type="compositionally biased region" description="Polar residues" evidence="7">
    <location>
        <begin position="598"/>
        <end position="607"/>
    </location>
</feature>
<dbReference type="InterPro" id="IPR025875">
    <property type="entry name" value="Leu-rich_rpt_4"/>
</dbReference>
<reference evidence="9" key="1">
    <citation type="submission" date="2021-01" db="EMBL/GenBank/DDBJ databases">
        <authorList>
            <person name="Corre E."/>
            <person name="Pelletier E."/>
            <person name="Niang G."/>
            <person name="Scheremetjew M."/>
            <person name="Finn R."/>
            <person name="Kale V."/>
            <person name="Holt S."/>
            <person name="Cochrane G."/>
            <person name="Meng A."/>
            <person name="Brown T."/>
            <person name="Cohen L."/>
        </authorList>
    </citation>
    <scope>NUCLEOTIDE SEQUENCE</scope>
    <source>
        <strain evidence="9">GSO104</strain>
    </source>
</reference>
<dbReference type="Gene3D" id="3.80.10.10">
    <property type="entry name" value="Ribonuclease Inhibitor"/>
    <property type="match status" value="2"/>
</dbReference>
<dbReference type="PANTHER" id="PTHR41775">
    <property type="entry name" value="SECRETED PROTEIN-RELATED"/>
    <property type="match status" value="1"/>
</dbReference>
<dbReference type="Pfam" id="PF12799">
    <property type="entry name" value="LRR_4"/>
    <property type="match status" value="1"/>
</dbReference>
<evidence type="ECO:0000313" key="9">
    <source>
        <dbReference type="EMBL" id="CAE4633136.1"/>
    </source>
</evidence>
<dbReference type="Pfam" id="PF00560">
    <property type="entry name" value="LRR_1"/>
    <property type="match status" value="4"/>
</dbReference>
<feature type="region of interest" description="Disordered" evidence="7">
    <location>
        <begin position="555"/>
        <end position="629"/>
    </location>
</feature>
<proteinExistence type="predicted"/>
<protein>
    <recommendedName>
        <fullName evidence="8">Peptidase M6-like domain-containing protein</fullName>
    </recommendedName>
</protein>
<dbReference type="GO" id="GO:0006508">
    <property type="term" value="P:proteolysis"/>
    <property type="evidence" value="ECO:0007669"/>
    <property type="project" value="InterPro"/>
</dbReference>
<evidence type="ECO:0000256" key="4">
    <source>
        <dbReference type="ARBA" id="ARBA00022737"/>
    </source>
</evidence>
<keyword evidence="2" id="KW-0433">Leucine-rich repeat</keyword>
<dbReference type="GO" id="GO:0016020">
    <property type="term" value="C:membrane"/>
    <property type="evidence" value="ECO:0007669"/>
    <property type="project" value="UniProtKB-SubCell"/>
</dbReference>
<dbReference type="NCBIfam" id="TIGR03296">
    <property type="entry name" value="M6dom_TIGR03296"/>
    <property type="match status" value="1"/>
</dbReference>
<dbReference type="EMBL" id="HBNS01036533">
    <property type="protein sequence ID" value="CAE4633136.1"/>
    <property type="molecule type" value="Transcribed_RNA"/>
</dbReference>